<dbReference type="InterPro" id="IPR000424">
    <property type="entry name" value="Primosome_PriB/ssb"/>
</dbReference>
<reference evidence="5" key="1">
    <citation type="journal article" date="2022" name="Int. J. Mol. Sci.">
        <title>Phenotypic and Genotypic Virulence Characterisation of Staphylococcus pettenkoferi Strains Isolated from Human Bloodstream and Diabetic Foot Infections.</title>
        <authorList>
            <person name="Magnan C."/>
            <person name="Ahmad-Mansour N."/>
            <person name="Pouget C."/>
            <person name="Morsli M."/>
            <person name="Huc-Brandt S."/>
            <person name="Pantel A."/>
            <person name="Dunyach-Remy C."/>
            <person name="Sotto A."/>
            <person name="Molle V."/>
            <person name="Lavigne J.-P."/>
        </authorList>
    </citation>
    <scope>NUCLEOTIDE SEQUENCE</scope>
    <source>
        <strain evidence="5">NSP012P</strain>
    </source>
</reference>
<dbReference type="EMBL" id="JANSLD010000027">
    <property type="protein sequence ID" value="MCY1583318.1"/>
    <property type="molecule type" value="Genomic_DNA"/>
</dbReference>
<dbReference type="RefSeq" id="WP_268213438.1">
    <property type="nucleotide sequence ID" value="NZ_JANSLD010000027.1"/>
</dbReference>
<dbReference type="InterPro" id="IPR012340">
    <property type="entry name" value="NA-bd_OB-fold"/>
</dbReference>
<gene>
    <name evidence="5" type="ORF">NW133_07225</name>
</gene>
<comment type="caution">
    <text evidence="5">The sequence shown here is derived from an EMBL/GenBank/DDBJ whole genome shotgun (WGS) entry which is preliminary data.</text>
</comment>
<evidence type="ECO:0000256" key="3">
    <source>
        <dbReference type="RuleBase" id="RU000524"/>
    </source>
</evidence>
<sequence>MNFSVYTGRIATDLEVKQTQAGKNVLPFTIAVQRDYKNKSTNKYDTDFFRCLATGGAADFLANYGGKGYMVGLQGKMQNNNYERQDGTQVESSQLIVSNVDAGILFLNKNENNNQQSYSQNANNQPQQQRGQAKPQNNWQQQQQQNNQQAPNQQNNPFANANGAVDISEEDLPFD</sequence>
<dbReference type="PROSITE" id="PS50935">
    <property type="entry name" value="SSB"/>
    <property type="match status" value="1"/>
</dbReference>
<reference evidence="5" key="2">
    <citation type="submission" date="2022-08" db="EMBL/GenBank/DDBJ databases">
        <authorList>
            <person name="Magnan C."/>
        </authorList>
    </citation>
    <scope>NUCLEOTIDE SEQUENCE</scope>
    <source>
        <strain evidence="5">NSP012P</strain>
    </source>
</reference>
<keyword evidence="1 2" id="KW-0238">DNA-binding</keyword>
<feature type="region of interest" description="Disordered" evidence="4">
    <location>
        <begin position="114"/>
        <end position="175"/>
    </location>
</feature>
<evidence type="ECO:0000313" key="6">
    <source>
        <dbReference type="Proteomes" id="UP001072952"/>
    </source>
</evidence>
<dbReference type="Gene3D" id="2.40.50.140">
    <property type="entry name" value="Nucleic acid-binding proteins"/>
    <property type="match status" value="1"/>
</dbReference>
<dbReference type="Pfam" id="PF00436">
    <property type="entry name" value="SSB"/>
    <property type="match status" value="1"/>
</dbReference>
<organism evidence="5 6">
    <name type="scientific">Staphylococcus pettenkoferi</name>
    <dbReference type="NCBI Taxonomy" id="170573"/>
    <lineage>
        <taxon>Bacteria</taxon>
        <taxon>Bacillati</taxon>
        <taxon>Bacillota</taxon>
        <taxon>Bacilli</taxon>
        <taxon>Bacillales</taxon>
        <taxon>Staphylococcaceae</taxon>
        <taxon>Staphylococcus</taxon>
    </lineage>
</organism>
<dbReference type="CDD" id="cd04496">
    <property type="entry name" value="SSB_OBF"/>
    <property type="match status" value="1"/>
</dbReference>
<dbReference type="InterPro" id="IPR011344">
    <property type="entry name" value="ssDNA-bd"/>
</dbReference>
<proteinExistence type="predicted"/>
<accession>A0ABT4BL54</accession>
<evidence type="ECO:0000256" key="1">
    <source>
        <dbReference type="ARBA" id="ARBA00023125"/>
    </source>
</evidence>
<dbReference type="PIRSF" id="PIRSF002070">
    <property type="entry name" value="SSB"/>
    <property type="match status" value="1"/>
</dbReference>
<evidence type="ECO:0000256" key="4">
    <source>
        <dbReference type="SAM" id="MobiDB-lite"/>
    </source>
</evidence>
<dbReference type="GO" id="GO:0003677">
    <property type="term" value="F:DNA binding"/>
    <property type="evidence" value="ECO:0007669"/>
    <property type="project" value="UniProtKB-KW"/>
</dbReference>
<feature type="compositionally biased region" description="Low complexity" evidence="4">
    <location>
        <begin position="114"/>
        <end position="162"/>
    </location>
</feature>
<dbReference type="SUPFAM" id="SSF50249">
    <property type="entry name" value="Nucleic acid-binding proteins"/>
    <property type="match status" value="1"/>
</dbReference>
<protein>
    <recommendedName>
        <fullName evidence="2 3">Single-stranded DNA-binding protein</fullName>
    </recommendedName>
</protein>
<name>A0ABT4BL54_9STAP</name>
<dbReference type="Proteomes" id="UP001072952">
    <property type="component" value="Unassembled WGS sequence"/>
</dbReference>
<evidence type="ECO:0000256" key="2">
    <source>
        <dbReference type="PIRNR" id="PIRNR002070"/>
    </source>
</evidence>
<keyword evidence="6" id="KW-1185">Reference proteome</keyword>
<dbReference type="NCBIfam" id="TIGR00621">
    <property type="entry name" value="ssb"/>
    <property type="match status" value="1"/>
</dbReference>
<evidence type="ECO:0000313" key="5">
    <source>
        <dbReference type="EMBL" id="MCY1583318.1"/>
    </source>
</evidence>